<evidence type="ECO:0000256" key="3">
    <source>
        <dbReference type="ARBA" id="ARBA00022448"/>
    </source>
</evidence>
<feature type="transmembrane region" description="Helical" evidence="9">
    <location>
        <begin position="83"/>
        <end position="101"/>
    </location>
</feature>
<keyword evidence="6 9" id="KW-0812">Transmembrane</keyword>
<proteinExistence type="inferred from homology"/>
<organism evidence="11 12">
    <name type="scientific">Microbacterium binotii</name>
    <dbReference type="NCBI Taxonomy" id="462710"/>
    <lineage>
        <taxon>Bacteria</taxon>
        <taxon>Bacillati</taxon>
        <taxon>Actinomycetota</taxon>
        <taxon>Actinomycetes</taxon>
        <taxon>Micrococcales</taxon>
        <taxon>Microbacteriaceae</taxon>
        <taxon>Microbacterium</taxon>
    </lineage>
</organism>
<accession>A0ABN3PA79</accession>
<gene>
    <name evidence="11" type="ORF">GCM10009862_02960</name>
</gene>
<sequence>MSRPVPAGSDDLVSPGASLGLLSVLARRHLLWLLVRKDVRVRYRGSVLGWVWSYLKPAAQFAVYYIAVGGFLRLNESMPNFPIYLFSGLVLINLFNEAFGNSTRAVVDNSELIKKIYLPRELFPVATVIIAFVNFLPQLVVLLVVCGFVGWHPSLVQLACILLAMVIIVVLALGLGLLFGAINVGLRDAQNIVEMILLFTTWLSPVLYNISLVRDVVPSFVLTLYQLNPITGAVGLMHYGVWYGTTDATPATASLIGDDVIVFGLIGLAISLALLVLGQIVFRKLEKSFAQNL</sequence>
<evidence type="ECO:0000313" key="11">
    <source>
        <dbReference type="EMBL" id="GAA2567641.1"/>
    </source>
</evidence>
<dbReference type="InterPro" id="IPR047817">
    <property type="entry name" value="ABC2_TM_bact-type"/>
</dbReference>
<evidence type="ECO:0000259" key="10">
    <source>
        <dbReference type="PROSITE" id="PS51012"/>
    </source>
</evidence>
<dbReference type="EMBL" id="BAAARI010000002">
    <property type="protein sequence ID" value="GAA2567641.1"/>
    <property type="molecule type" value="Genomic_DNA"/>
</dbReference>
<keyword evidence="5" id="KW-0997">Cell inner membrane</keyword>
<dbReference type="RefSeq" id="WP_344226196.1">
    <property type="nucleotide sequence ID" value="NZ_BAAARI010000002.1"/>
</dbReference>
<comment type="caution">
    <text evidence="11">The sequence shown here is derived from an EMBL/GenBank/DDBJ whole genome shotgun (WGS) entry which is preliminary data.</text>
</comment>
<dbReference type="Pfam" id="PF01061">
    <property type="entry name" value="ABC2_membrane"/>
    <property type="match status" value="1"/>
</dbReference>
<reference evidence="11 12" key="1">
    <citation type="journal article" date="2019" name="Int. J. Syst. Evol. Microbiol.">
        <title>The Global Catalogue of Microorganisms (GCM) 10K type strain sequencing project: providing services to taxonomists for standard genome sequencing and annotation.</title>
        <authorList>
            <consortium name="The Broad Institute Genomics Platform"/>
            <consortium name="The Broad Institute Genome Sequencing Center for Infectious Disease"/>
            <person name="Wu L."/>
            <person name="Ma J."/>
        </authorList>
    </citation>
    <scope>NUCLEOTIDE SEQUENCE [LARGE SCALE GENOMIC DNA]</scope>
    <source>
        <strain evidence="11 12">JCM 16365</strain>
    </source>
</reference>
<name>A0ABN3PA79_9MICO</name>
<feature type="transmembrane region" description="Helical" evidence="9">
    <location>
        <begin position="156"/>
        <end position="180"/>
    </location>
</feature>
<dbReference type="Proteomes" id="UP001500274">
    <property type="component" value="Unassembled WGS sequence"/>
</dbReference>
<evidence type="ECO:0000256" key="1">
    <source>
        <dbReference type="ARBA" id="ARBA00004429"/>
    </source>
</evidence>
<feature type="transmembrane region" description="Helical" evidence="9">
    <location>
        <begin position="47"/>
        <end position="71"/>
    </location>
</feature>
<feature type="transmembrane region" description="Helical" evidence="9">
    <location>
        <begin position="192"/>
        <end position="210"/>
    </location>
</feature>
<feature type="domain" description="ABC transmembrane type-2" evidence="10">
    <location>
        <begin position="48"/>
        <end position="285"/>
    </location>
</feature>
<evidence type="ECO:0000256" key="7">
    <source>
        <dbReference type="ARBA" id="ARBA00022989"/>
    </source>
</evidence>
<dbReference type="InterPro" id="IPR013525">
    <property type="entry name" value="ABC2_TM"/>
</dbReference>
<dbReference type="PANTHER" id="PTHR30413">
    <property type="entry name" value="INNER MEMBRANE TRANSPORT PERMEASE"/>
    <property type="match status" value="1"/>
</dbReference>
<keyword evidence="4 9" id="KW-1003">Cell membrane</keyword>
<evidence type="ECO:0000256" key="6">
    <source>
        <dbReference type="ARBA" id="ARBA00022692"/>
    </source>
</evidence>
<keyword evidence="7 9" id="KW-1133">Transmembrane helix</keyword>
<evidence type="ECO:0000313" key="12">
    <source>
        <dbReference type="Proteomes" id="UP001500274"/>
    </source>
</evidence>
<keyword evidence="8 9" id="KW-0472">Membrane</keyword>
<keyword evidence="3 9" id="KW-0813">Transport</keyword>
<evidence type="ECO:0000256" key="8">
    <source>
        <dbReference type="ARBA" id="ARBA00023136"/>
    </source>
</evidence>
<feature type="transmembrane region" description="Helical" evidence="9">
    <location>
        <begin position="122"/>
        <end position="150"/>
    </location>
</feature>
<dbReference type="PROSITE" id="PS51012">
    <property type="entry name" value="ABC_TM2"/>
    <property type="match status" value="1"/>
</dbReference>
<evidence type="ECO:0000256" key="2">
    <source>
        <dbReference type="ARBA" id="ARBA00007783"/>
    </source>
</evidence>
<dbReference type="PANTHER" id="PTHR30413:SF8">
    <property type="entry name" value="TRANSPORT PERMEASE PROTEIN"/>
    <property type="match status" value="1"/>
</dbReference>
<keyword evidence="12" id="KW-1185">Reference proteome</keyword>
<comment type="subcellular location">
    <subcellularLocation>
        <location evidence="1">Cell inner membrane</location>
        <topology evidence="1">Multi-pass membrane protein</topology>
    </subcellularLocation>
    <subcellularLocation>
        <location evidence="9">Cell membrane</location>
        <topology evidence="9">Multi-pass membrane protein</topology>
    </subcellularLocation>
</comment>
<comment type="similarity">
    <text evidence="2 9">Belongs to the ABC-2 integral membrane protein family.</text>
</comment>
<evidence type="ECO:0000256" key="5">
    <source>
        <dbReference type="ARBA" id="ARBA00022519"/>
    </source>
</evidence>
<evidence type="ECO:0000256" key="9">
    <source>
        <dbReference type="RuleBase" id="RU361157"/>
    </source>
</evidence>
<evidence type="ECO:0000256" key="4">
    <source>
        <dbReference type="ARBA" id="ARBA00022475"/>
    </source>
</evidence>
<feature type="transmembrane region" description="Helical" evidence="9">
    <location>
        <begin position="260"/>
        <end position="282"/>
    </location>
</feature>
<protein>
    <recommendedName>
        <fullName evidence="9">Transport permease protein</fullName>
    </recommendedName>
</protein>